<organism evidence="1 2">
    <name type="scientific">Canavalia gladiata</name>
    <name type="common">Sword bean</name>
    <name type="synonym">Dolichos gladiatus</name>
    <dbReference type="NCBI Taxonomy" id="3824"/>
    <lineage>
        <taxon>Eukaryota</taxon>
        <taxon>Viridiplantae</taxon>
        <taxon>Streptophyta</taxon>
        <taxon>Embryophyta</taxon>
        <taxon>Tracheophyta</taxon>
        <taxon>Spermatophyta</taxon>
        <taxon>Magnoliopsida</taxon>
        <taxon>eudicotyledons</taxon>
        <taxon>Gunneridae</taxon>
        <taxon>Pentapetalae</taxon>
        <taxon>rosids</taxon>
        <taxon>fabids</taxon>
        <taxon>Fabales</taxon>
        <taxon>Fabaceae</taxon>
        <taxon>Papilionoideae</taxon>
        <taxon>50 kb inversion clade</taxon>
        <taxon>NPAAA clade</taxon>
        <taxon>indigoferoid/millettioid clade</taxon>
        <taxon>Phaseoleae</taxon>
        <taxon>Canavalia</taxon>
    </lineage>
</organism>
<reference evidence="1 2" key="1">
    <citation type="submission" date="2024-01" db="EMBL/GenBank/DDBJ databases">
        <title>The genomes of 5 underutilized Papilionoideae crops provide insights into root nodulation and disease resistanc.</title>
        <authorList>
            <person name="Jiang F."/>
        </authorList>
    </citation>
    <scope>NUCLEOTIDE SEQUENCE [LARGE SCALE GENOMIC DNA]</scope>
    <source>
        <strain evidence="1">LVBAO_FW01</strain>
        <tissue evidence="1">Leaves</tissue>
    </source>
</reference>
<evidence type="ECO:0000313" key="2">
    <source>
        <dbReference type="Proteomes" id="UP001367508"/>
    </source>
</evidence>
<dbReference type="Proteomes" id="UP001367508">
    <property type="component" value="Unassembled WGS sequence"/>
</dbReference>
<gene>
    <name evidence="1" type="ORF">VNO77_14592</name>
</gene>
<comment type="caution">
    <text evidence="1">The sequence shown here is derived from an EMBL/GenBank/DDBJ whole genome shotgun (WGS) entry which is preliminary data.</text>
</comment>
<keyword evidence="2" id="KW-1185">Reference proteome</keyword>
<evidence type="ECO:0000313" key="1">
    <source>
        <dbReference type="EMBL" id="KAK7344680.1"/>
    </source>
</evidence>
<protein>
    <submittedName>
        <fullName evidence="1">Uncharacterized protein</fullName>
    </submittedName>
</protein>
<accession>A0AAN9LYB4</accession>
<dbReference type="EMBL" id="JAYMYQ010000003">
    <property type="protein sequence ID" value="KAK7344680.1"/>
    <property type="molecule type" value="Genomic_DNA"/>
</dbReference>
<sequence>MLVKPHARYWKFGIERSDSWTVIRLFNLPGAQLQERFRGRVMKFKGEGIKATQFKHERHYAEVIIFTYMPHTPPVLEAYKVEAKGLALAPLRYDNKTEFARVSDPLAFGQEHRNSFKLGVSSSSLVKAV</sequence>
<name>A0AAN9LYB4_CANGL</name>
<proteinExistence type="predicted"/>
<dbReference type="AlphaFoldDB" id="A0AAN9LYB4"/>